<evidence type="ECO:0000256" key="1">
    <source>
        <dbReference type="ARBA" id="ARBA00008535"/>
    </source>
</evidence>
<keyword evidence="7" id="KW-1185">Reference proteome</keyword>
<keyword evidence="4" id="KW-0812">Transmembrane</keyword>
<evidence type="ECO:0000313" key="7">
    <source>
        <dbReference type="Proteomes" id="UP000593565"/>
    </source>
</evidence>
<dbReference type="SUPFAM" id="SSF52540">
    <property type="entry name" value="P-loop containing nucleoside triphosphate hydrolases"/>
    <property type="match status" value="1"/>
</dbReference>
<dbReference type="Gene3D" id="3.40.50.300">
    <property type="entry name" value="P-loop containing nucleotide triphosphate hydrolases"/>
    <property type="match status" value="1"/>
</dbReference>
<keyword evidence="3" id="KW-0342">GTP-binding</keyword>
<evidence type="ECO:0000313" key="6">
    <source>
        <dbReference type="EMBL" id="KAF4090627.1"/>
    </source>
</evidence>
<evidence type="ECO:0000256" key="4">
    <source>
        <dbReference type="SAM" id="Phobius"/>
    </source>
</evidence>
<protein>
    <recommendedName>
        <fullName evidence="5">AIG1-type G domain-containing protein</fullName>
    </recommendedName>
</protein>
<keyword evidence="4" id="KW-0472">Membrane</keyword>
<feature type="transmembrane region" description="Helical" evidence="4">
    <location>
        <begin position="251"/>
        <end position="272"/>
    </location>
</feature>
<dbReference type="AlphaFoldDB" id="A0A7J6B853"/>
<evidence type="ECO:0000259" key="5">
    <source>
        <dbReference type="PROSITE" id="PS51720"/>
    </source>
</evidence>
<dbReference type="GO" id="GO:0005525">
    <property type="term" value="F:GTP binding"/>
    <property type="evidence" value="ECO:0007669"/>
    <property type="project" value="UniProtKB-KW"/>
</dbReference>
<organism evidence="6 7">
    <name type="scientific">Ameiurus melas</name>
    <name type="common">Black bullhead</name>
    <name type="synonym">Silurus melas</name>
    <dbReference type="NCBI Taxonomy" id="219545"/>
    <lineage>
        <taxon>Eukaryota</taxon>
        <taxon>Metazoa</taxon>
        <taxon>Chordata</taxon>
        <taxon>Craniata</taxon>
        <taxon>Vertebrata</taxon>
        <taxon>Euteleostomi</taxon>
        <taxon>Actinopterygii</taxon>
        <taxon>Neopterygii</taxon>
        <taxon>Teleostei</taxon>
        <taxon>Ostariophysi</taxon>
        <taxon>Siluriformes</taxon>
        <taxon>Ictaluridae</taxon>
        <taxon>Ameiurus</taxon>
    </lineage>
</organism>
<dbReference type="FunFam" id="3.40.50.300:FF:000366">
    <property type="entry name" value="GTPase, IMAP family member 2"/>
    <property type="match status" value="1"/>
</dbReference>
<gene>
    <name evidence="6" type="ORF">AMELA_G00054550</name>
</gene>
<evidence type="ECO:0000256" key="2">
    <source>
        <dbReference type="ARBA" id="ARBA00022741"/>
    </source>
</evidence>
<dbReference type="PANTHER" id="PTHR10903">
    <property type="entry name" value="GTPASE, IMAP FAMILY MEMBER-RELATED"/>
    <property type="match status" value="1"/>
</dbReference>
<dbReference type="Pfam" id="PF04548">
    <property type="entry name" value="AIG1"/>
    <property type="match status" value="1"/>
</dbReference>
<reference evidence="6 7" key="1">
    <citation type="submission" date="2020-02" db="EMBL/GenBank/DDBJ databases">
        <title>A chromosome-scale genome assembly of the black bullhead catfish (Ameiurus melas).</title>
        <authorList>
            <person name="Wen M."/>
            <person name="Zham M."/>
            <person name="Cabau C."/>
            <person name="Klopp C."/>
            <person name="Donnadieu C."/>
            <person name="Roques C."/>
            <person name="Bouchez O."/>
            <person name="Lampietro C."/>
            <person name="Jouanno E."/>
            <person name="Herpin A."/>
            <person name="Louis A."/>
            <person name="Berthelot C."/>
            <person name="Parey E."/>
            <person name="Roest-Crollius H."/>
            <person name="Braasch I."/>
            <person name="Postlethwait J."/>
            <person name="Robinson-Rechavi M."/>
            <person name="Echchiki A."/>
            <person name="Begum T."/>
            <person name="Montfort J."/>
            <person name="Schartl M."/>
            <person name="Bobe J."/>
            <person name="Guiguen Y."/>
        </authorList>
    </citation>
    <scope>NUCLEOTIDE SEQUENCE [LARGE SCALE GENOMIC DNA]</scope>
    <source>
        <strain evidence="6">M_S1</strain>
        <tissue evidence="6">Blood</tissue>
    </source>
</reference>
<comment type="similarity">
    <text evidence="1">Belongs to the TRAFAC class TrmE-Era-EngA-EngB-Septin-like GTPase superfamily. AIG1/Toc34/Toc159-like paraseptin GTPase family. IAN subfamily.</text>
</comment>
<dbReference type="InterPro" id="IPR045058">
    <property type="entry name" value="GIMA/IAN/Toc"/>
</dbReference>
<keyword evidence="2" id="KW-0547">Nucleotide-binding</keyword>
<dbReference type="PROSITE" id="PS51720">
    <property type="entry name" value="G_AIG1"/>
    <property type="match status" value="1"/>
</dbReference>
<proteinExistence type="inferred from homology"/>
<dbReference type="Proteomes" id="UP000593565">
    <property type="component" value="Unassembled WGS sequence"/>
</dbReference>
<dbReference type="CDD" id="cd01852">
    <property type="entry name" value="AIG1"/>
    <property type="match status" value="1"/>
</dbReference>
<dbReference type="InterPro" id="IPR027417">
    <property type="entry name" value="P-loop_NTPase"/>
</dbReference>
<sequence>MSAMETEKVQSEQVNTSELRIVLVGKTGVGKSAVGNTILGKTAFISELSSSSVTSDCEKAKTNINGRRIAVIDTPGLFDTKYGNDEIVKKIKLCISLCAPGPHVFVVVLQLGRFTKEEKDTVEIIKTIFGEGSVQYIMVLFTHGDMLVKSKKTIEKFVQECPDLVTFIETTSRRYCVVNNEVKDPMQVNMLFKQIDELIKINGGMHFTNKMLQVAEQAIQNKIISIQKETPMDDDQARNKAERDNSFLKQIGVVAVGAAGTLIVGVVTQVIMSRCTIS</sequence>
<dbReference type="InterPro" id="IPR006703">
    <property type="entry name" value="G_AIG1"/>
</dbReference>
<name>A0A7J6B853_AMEME</name>
<evidence type="ECO:0000256" key="3">
    <source>
        <dbReference type="ARBA" id="ARBA00023134"/>
    </source>
</evidence>
<keyword evidence="4" id="KW-1133">Transmembrane helix</keyword>
<dbReference type="PANTHER" id="PTHR10903:SF186">
    <property type="entry name" value="GTPASE IMAP FAMILY MEMBER 4-LIKE-RELATED"/>
    <property type="match status" value="1"/>
</dbReference>
<dbReference type="EMBL" id="JAAGNN010000004">
    <property type="protein sequence ID" value="KAF4090627.1"/>
    <property type="molecule type" value="Genomic_DNA"/>
</dbReference>
<comment type="caution">
    <text evidence="6">The sequence shown here is derived from an EMBL/GenBank/DDBJ whole genome shotgun (WGS) entry which is preliminary data.</text>
</comment>
<accession>A0A7J6B853</accession>
<feature type="domain" description="AIG1-type G" evidence="5">
    <location>
        <begin position="16"/>
        <end position="216"/>
    </location>
</feature>